<dbReference type="PROSITE" id="PS51272">
    <property type="entry name" value="SLH"/>
    <property type="match status" value="3"/>
</dbReference>
<evidence type="ECO:0000256" key="1">
    <source>
        <dbReference type="SAM" id="SignalP"/>
    </source>
</evidence>
<dbReference type="PANTHER" id="PTHR43308">
    <property type="entry name" value="OUTER MEMBRANE PROTEIN ALPHA-RELATED"/>
    <property type="match status" value="1"/>
</dbReference>
<dbReference type="InterPro" id="IPR006311">
    <property type="entry name" value="TAT_signal"/>
</dbReference>
<gene>
    <name evidence="3" type="ORF">ACFPTP_16370</name>
</gene>
<name>A0ABW0U0P6_9BACL</name>
<organism evidence="3 4">
    <name type="scientific">Sporosarcina koreensis</name>
    <dbReference type="NCBI Taxonomy" id="334735"/>
    <lineage>
        <taxon>Bacteria</taxon>
        <taxon>Bacillati</taxon>
        <taxon>Bacillota</taxon>
        <taxon>Bacilli</taxon>
        <taxon>Bacillales</taxon>
        <taxon>Caryophanaceae</taxon>
        <taxon>Sporosarcina</taxon>
    </lineage>
</organism>
<dbReference type="InterPro" id="IPR001119">
    <property type="entry name" value="SLH_dom"/>
</dbReference>
<feature type="domain" description="SLH" evidence="2">
    <location>
        <begin position="94"/>
        <end position="157"/>
    </location>
</feature>
<keyword evidence="4" id="KW-1185">Reference proteome</keyword>
<evidence type="ECO:0000259" key="2">
    <source>
        <dbReference type="PROSITE" id="PS51272"/>
    </source>
</evidence>
<feature type="signal peptide" evidence="1">
    <location>
        <begin position="1"/>
        <end position="32"/>
    </location>
</feature>
<accession>A0ABW0U0P6</accession>
<dbReference type="PROSITE" id="PS51318">
    <property type="entry name" value="TAT"/>
    <property type="match status" value="1"/>
</dbReference>
<feature type="domain" description="SLH" evidence="2">
    <location>
        <begin position="33"/>
        <end position="93"/>
    </location>
</feature>
<evidence type="ECO:0000313" key="3">
    <source>
        <dbReference type="EMBL" id="MFC5604812.1"/>
    </source>
</evidence>
<dbReference type="RefSeq" id="WP_381447010.1">
    <property type="nucleotide sequence ID" value="NZ_JBHSNP010000029.1"/>
</dbReference>
<reference evidence="4" key="1">
    <citation type="journal article" date="2019" name="Int. J. Syst. Evol. Microbiol.">
        <title>The Global Catalogue of Microorganisms (GCM) 10K type strain sequencing project: providing services to taxonomists for standard genome sequencing and annotation.</title>
        <authorList>
            <consortium name="The Broad Institute Genomics Platform"/>
            <consortium name="The Broad Institute Genome Sequencing Center for Infectious Disease"/>
            <person name="Wu L."/>
            <person name="Ma J."/>
        </authorList>
    </citation>
    <scope>NUCLEOTIDE SEQUENCE [LARGE SCALE GENOMIC DNA]</scope>
    <source>
        <strain evidence="4">KACC 11299</strain>
    </source>
</reference>
<evidence type="ECO:0000313" key="4">
    <source>
        <dbReference type="Proteomes" id="UP001596071"/>
    </source>
</evidence>
<feature type="chain" id="PRO_5045535498" evidence="1">
    <location>
        <begin position="33"/>
        <end position="355"/>
    </location>
</feature>
<comment type="caution">
    <text evidence="3">The sequence shown here is derived from an EMBL/GenBank/DDBJ whole genome shotgun (WGS) entry which is preliminary data.</text>
</comment>
<dbReference type="Proteomes" id="UP001596071">
    <property type="component" value="Unassembled WGS sequence"/>
</dbReference>
<dbReference type="Pfam" id="PF00395">
    <property type="entry name" value="SLH"/>
    <property type="match status" value="3"/>
</dbReference>
<feature type="domain" description="SLH" evidence="2">
    <location>
        <begin position="158"/>
        <end position="218"/>
    </location>
</feature>
<keyword evidence="1" id="KW-0732">Signal</keyword>
<dbReference type="InterPro" id="IPR051465">
    <property type="entry name" value="Cell_Envelope_Struct_Comp"/>
</dbReference>
<protein>
    <submittedName>
        <fullName evidence="3">S-layer homology domain-containing protein</fullName>
    </submittedName>
</protein>
<sequence length="355" mass="38797">MNNSARKSFLTALSLSVAAGAIVVAAPAPADAAVTSFKDVGKESEHHDAIINLAERGIIQGFGDGTFRPGAELTRAQASKILALSLGLNTTNVKNPGFKDVNEKQWHYGYVVALANAGYINGFDDGTFRPDAKMTRAEISKILDLSYKLPLEAKLDNPFVDVSNSAWYADHIRSLVENKVTKGRTANTYEPNANVTRAQIASFVVRSENFEKVAQIVDETKAKIRSVVLENGIVEKDGKKVAEASFDPESGTLTMTAYDLGEGIKAIQELGFFSDKLPALGVTDIRIVDNDLINVVDNRAAAKQKVQDEMVWLLKEPSDKSNGDLVANNIKVTLFGYSEGIEFWEYFNVNLRVFK</sequence>
<proteinExistence type="predicted"/>
<dbReference type="EMBL" id="JBHSNP010000029">
    <property type="protein sequence ID" value="MFC5604812.1"/>
    <property type="molecule type" value="Genomic_DNA"/>
</dbReference>